<dbReference type="GO" id="GO:0070988">
    <property type="term" value="P:demethylation"/>
    <property type="evidence" value="ECO:0007669"/>
    <property type="project" value="InterPro"/>
</dbReference>
<dbReference type="Gramene" id="Kaladp0172s0022.2.v1.1">
    <property type="protein sequence ID" value="Kaladp0172s0022.2.v1.1"/>
    <property type="gene ID" value="Kaladp0172s0022.v1.1"/>
</dbReference>
<name>A0A7N0V8Y8_KALFE</name>
<comment type="similarity">
    <text evidence="1">Belongs to the alkB family.</text>
</comment>
<dbReference type="SUPFAM" id="SSF51197">
    <property type="entry name" value="Clavaminate synthase-like"/>
    <property type="match status" value="1"/>
</dbReference>
<feature type="domain" description="RRM" evidence="3">
    <location>
        <begin position="18"/>
        <end position="96"/>
    </location>
</feature>
<dbReference type="PROSITE" id="PS50102">
    <property type="entry name" value="RRM"/>
    <property type="match status" value="1"/>
</dbReference>
<dbReference type="SMR" id="A0A7N0V8Y8"/>
<dbReference type="InterPro" id="IPR032857">
    <property type="entry name" value="ALKBH4"/>
</dbReference>
<dbReference type="SUPFAM" id="SSF54928">
    <property type="entry name" value="RNA-binding domain, RBD"/>
    <property type="match status" value="1"/>
</dbReference>
<evidence type="ECO:0000256" key="1">
    <source>
        <dbReference type="ARBA" id="ARBA00007879"/>
    </source>
</evidence>
<keyword evidence="2" id="KW-0694">RNA-binding</keyword>
<dbReference type="Gene3D" id="3.30.70.330">
    <property type="match status" value="1"/>
</dbReference>
<dbReference type="FunFam" id="2.60.120.590:FF:000018">
    <property type="entry name" value="ALKylated DNA repair protein AlkB homolog"/>
    <property type="match status" value="1"/>
</dbReference>
<proteinExistence type="inferred from homology"/>
<dbReference type="Pfam" id="PF13532">
    <property type="entry name" value="2OG-FeII_Oxy_2"/>
    <property type="match status" value="1"/>
</dbReference>
<reference evidence="5" key="1">
    <citation type="submission" date="2021-01" db="UniProtKB">
        <authorList>
            <consortium name="EnsemblPlants"/>
        </authorList>
    </citation>
    <scope>IDENTIFICATION</scope>
</reference>
<dbReference type="InterPro" id="IPR037151">
    <property type="entry name" value="AlkB-like_sf"/>
</dbReference>
<dbReference type="GO" id="GO:0003723">
    <property type="term" value="F:RNA binding"/>
    <property type="evidence" value="ECO:0007669"/>
    <property type="project" value="UniProtKB-UniRule"/>
</dbReference>
<dbReference type="InterPro" id="IPR027450">
    <property type="entry name" value="AlkB-like"/>
</dbReference>
<evidence type="ECO:0000256" key="2">
    <source>
        <dbReference type="PROSITE-ProRule" id="PRU00176"/>
    </source>
</evidence>
<feature type="domain" description="Fe2OG dioxygenase" evidence="4">
    <location>
        <begin position="199"/>
        <end position="325"/>
    </location>
</feature>
<organism evidence="5 6">
    <name type="scientific">Kalanchoe fedtschenkoi</name>
    <name type="common">Lavender scallops</name>
    <name type="synonym">South American air plant</name>
    <dbReference type="NCBI Taxonomy" id="63787"/>
    <lineage>
        <taxon>Eukaryota</taxon>
        <taxon>Viridiplantae</taxon>
        <taxon>Streptophyta</taxon>
        <taxon>Embryophyta</taxon>
        <taxon>Tracheophyta</taxon>
        <taxon>Spermatophyta</taxon>
        <taxon>Magnoliopsida</taxon>
        <taxon>eudicotyledons</taxon>
        <taxon>Gunneridae</taxon>
        <taxon>Pentapetalae</taxon>
        <taxon>Saxifragales</taxon>
        <taxon>Crassulaceae</taxon>
        <taxon>Kalanchoe</taxon>
    </lineage>
</organism>
<dbReference type="InterPro" id="IPR000504">
    <property type="entry name" value="RRM_dom"/>
</dbReference>
<accession>A0A7N0V8Y8</accession>
<dbReference type="Proteomes" id="UP000594263">
    <property type="component" value="Unplaced"/>
</dbReference>
<dbReference type="GO" id="GO:0016491">
    <property type="term" value="F:oxidoreductase activity"/>
    <property type="evidence" value="ECO:0007669"/>
    <property type="project" value="TreeGrafter"/>
</dbReference>
<dbReference type="AlphaFoldDB" id="A0A7N0V8Y8"/>
<dbReference type="EnsemblPlants" id="Kaladp0172s0022.2.v1.1">
    <property type="protein sequence ID" value="Kaladp0172s0022.2.v1.1"/>
    <property type="gene ID" value="Kaladp0172s0022.v1.1"/>
</dbReference>
<dbReference type="InterPro" id="IPR005123">
    <property type="entry name" value="Oxoglu/Fe-dep_dioxygenase_dom"/>
</dbReference>
<evidence type="ECO:0000259" key="4">
    <source>
        <dbReference type="PROSITE" id="PS51471"/>
    </source>
</evidence>
<dbReference type="Gramene" id="Kaladp0172s0022.1.v1.1">
    <property type="protein sequence ID" value="Kaladp0172s0022.1.v1.1"/>
    <property type="gene ID" value="Kaladp0172s0022.v1.1"/>
</dbReference>
<evidence type="ECO:0000259" key="3">
    <source>
        <dbReference type="PROSITE" id="PS50102"/>
    </source>
</evidence>
<evidence type="ECO:0000313" key="5">
    <source>
        <dbReference type="EnsemblPlants" id="Kaladp0172s0022.1.v1.1"/>
    </source>
</evidence>
<sequence>MVSHRFGRLRKADGDCSPNLYVANCGPAVGLSFDSIAAAFGEFGEVRGVYDADETGTRVIVAFREEAAAAAAFEFLNGKRCGELNGRVLHIRYSMLKLQHEAHDRVPVSLEASEMNIPGLYLWHDFVSCEEEEKLLREVDDRPWKNLAKRRVQHYGYEFCYNTRNINTTQRMGELPSFLTPVLRRISLLPELDAADHVDLDQVTVNEYPIGVGLAPHIDTHSAFEGLIFSLSLAGPCIMEFRRYPDGLWISRSATSDSMEVSNTDSCSNYTKKILYLPRRSMLLLSGEARYAWHHYIPHHKVDIVNDDMVRRESRRVSFTIRKVRPGSCQCEFTQYCDSQKGM</sequence>
<keyword evidence="6" id="KW-1185">Reference proteome</keyword>
<dbReference type="EnsemblPlants" id="Kaladp0172s0022.1.v1.1">
    <property type="protein sequence ID" value="Kaladp0172s0022.1.v1.1"/>
    <property type="gene ID" value="Kaladp0172s0022.v1.1"/>
</dbReference>
<protein>
    <submittedName>
        <fullName evidence="5">Uncharacterized protein</fullName>
    </submittedName>
</protein>
<dbReference type="InterPro" id="IPR012677">
    <property type="entry name" value="Nucleotide-bd_a/b_plait_sf"/>
</dbReference>
<dbReference type="PANTHER" id="PTHR12463:SF1">
    <property type="entry name" value="2-OXOGLUTARATE AND FE-DEPENDENT OXYGENASE FAMILY PROTEIN"/>
    <property type="match status" value="1"/>
</dbReference>
<dbReference type="PANTHER" id="PTHR12463">
    <property type="entry name" value="OXYGENASE-RELATED"/>
    <property type="match status" value="1"/>
</dbReference>
<dbReference type="GO" id="GO:0032451">
    <property type="term" value="F:demethylase activity"/>
    <property type="evidence" value="ECO:0007669"/>
    <property type="project" value="TreeGrafter"/>
</dbReference>
<evidence type="ECO:0000313" key="6">
    <source>
        <dbReference type="Proteomes" id="UP000594263"/>
    </source>
</evidence>
<dbReference type="Gene3D" id="2.60.120.590">
    <property type="entry name" value="Alpha-ketoglutarate-dependent dioxygenase AlkB-like"/>
    <property type="match status" value="1"/>
</dbReference>
<dbReference type="OMA" id="RNVNTRH"/>
<dbReference type="InterPro" id="IPR035979">
    <property type="entry name" value="RBD_domain_sf"/>
</dbReference>
<dbReference type="PROSITE" id="PS51471">
    <property type="entry name" value="FE2OG_OXY"/>
    <property type="match status" value="1"/>
</dbReference>